<dbReference type="RefSeq" id="WP_034684416.1">
    <property type="nucleotide sequence ID" value="NZ_CP023049.2"/>
</dbReference>
<dbReference type="Proteomes" id="UP000028709">
    <property type="component" value="Unassembled WGS sequence"/>
</dbReference>
<keyword evidence="3" id="KW-0804">Transcription</keyword>
<feature type="domain" description="HTH araC/xylS-type" evidence="4">
    <location>
        <begin position="176"/>
        <end position="274"/>
    </location>
</feature>
<protein>
    <recommendedName>
        <fullName evidence="4">HTH araC/xylS-type domain-containing protein</fullName>
    </recommendedName>
</protein>
<dbReference type="EMBL" id="JPRJ01000015">
    <property type="protein sequence ID" value="KFF28710.1"/>
    <property type="molecule type" value="Genomic_DNA"/>
</dbReference>
<keyword evidence="1" id="KW-0805">Transcription regulation</keyword>
<evidence type="ECO:0000256" key="1">
    <source>
        <dbReference type="ARBA" id="ARBA00023015"/>
    </source>
</evidence>
<dbReference type="KEGG" id="cpip:CJF12_01120"/>
<dbReference type="InterPro" id="IPR018060">
    <property type="entry name" value="HTH_AraC"/>
</dbReference>
<comment type="caution">
    <text evidence="5">The sequence shown here is derived from an EMBL/GenBank/DDBJ whole genome shotgun (WGS) entry which is preliminary data.</text>
</comment>
<keyword evidence="2" id="KW-0238">DNA-binding</keyword>
<dbReference type="SUPFAM" id="SSF46689">
    <property type="entry name" value="Homeodomain-like"/>
    <property type="match status" value="1"/>
</dbReference>
<reference evidence="5 6" key="1">
    <citation type="submission" date="2014-07" db="EMBL/GenBank/DDBJ databases">
        <title>Genome of Chryseobacterium piperi CTM.</title>
        <authorList>
            <person name="Pipes S.E."/>
            <person name="Stropko S.J."/>
            <person name="Newman J.D."/>
        </authorList>
    </citation>
    <scope>NUCLEOTIDE SEQUENCE [LARGE SCALE GENOMIC DNA]</scope>
    <source>
        <strain evidence="5 6">CTM</strain>
    </source>
</reference>
<proteinExistence type="predicted"/>
<evidence type="ECO:0000313" key="6">
    <source>
        <dbReference type="Proteomes" id="UP000028709"/>
    </source>
</evidence>
<dbReference type="Pfam" id="PF12833">
    <property type="entry name" value="HTH_18"/>
    <property type="match status" value="1"/>
</dbReference>
<dbReference type="OrthoDB" id="1096411at2"/>
<evidence type="ECO:0000256" key="3">
    <source>
        <dbReference type="ARBA" id="ARBA00023163"/>
    </source>
</evidence>
<organism evidence="5 6">
    <name type="scientific">Chryseobacterium piperi</name>
    <dbReference type="NCBI Taxonomy" id="558152"/>
    <lineage>
        <taxon>Bacteria</taxon>
        <taxon>Pseudomonadati</taxon>
        <taxon>Bacteroidota</taxon>
        <taxon>Flavobacteriia</taxon>
        <taxon>Flavobacteriales</taxon>
        <taxon>Weeksellaceae</taxon>
        <taxon>Chryseobacterium group</taxon>
        <taxon>Chryseobacterium</taxon>
    </lineage>
</organism>
<name>A0A086BIE6_9FLAO</name>
<dbReference type="eggNOG" id="COG2207">
    <property type="taxonomic scope" value="Bacteria"/>
</dbReference>
<dbReference type="AlphaFoldDB" id="A0A086BIE6"/>
<sequence>MKKYPAISLHHRQLQDFGISLMPLSALSEKGTGIHRDDQYLFILQKKGKFVLEVDFSTMELDGAWLCFVAPGQTRQYKDQEDIKGWFLSIDTRAIPELYRDILEACQWIHQRVEVGKMDSIFDIPVILDKIEENNRVHNAAAKQALVESVIGMMVSRLTEFQDEDRISEPPLRITRQFKKLVREHYKKVKQVREYARFLIITPVYLNEAVKEISGQPASFWIQHQVLLEAKRLLLYTTMDVKQIAHELGYEDPVYFSRVFKKGTGMTAVEFRAKRQEEICQKQKI</sequence>
<evidence type="ECO:0000259" key="4">
    <source>
        <dbReference type="PROSITE" id="PS01124"/>
    </source>
</evidence>
<dbReference type="InterPro" id="IPR009057">
    <property type="entry name" value="Homeodomain-like_sf"/>
</dbReference>
<dbReference type="PANTHER" id="PTHR43280">
    <property type="entry name" value="ARAC-FAMILY TRANSCRIPTIONAL REGULATOR"/>
    <property type="match status" value="1"/>
</dbReference>
<dbReference type="STRING" id="558152.IQ37_10065"/>
<accession>A0A086BIE6</accession>
<dbReference type="GO" id="GO:0003700">
    <property type="term" value="F:DNA-binding transcription factor activity"/>
    <property type="evidence" value="ECO:0007669"/>
    <property type="project" value="InterPro"/>
</dbReference>
<keyword evidence="6" id="KW-1185">Reference proteome</keyword>
<dbReference type="PROSITE" id="PS01124">
    <property type="entry name" value="HTH_ARAC_FAMILY_2"/>
    <property type="match status" value="1"/>
</dbReference>
<evidence type="ECO:0000256" key="2">
    <source>
        <dbReference type="ARBA" id="ARBA00023125"/>
    </source>
</evidence>
<dbReference type="SMART" id="SM00342">
    <property type="entry name" value="HTH_ARAC"/>
    <property type="match status" value="1"/>
</dbReference>
<dbReference type="PANTHER" id="PTHR43280:SF32">
    <property type="entry name" value="TRANSCRIPTIONAL REGULATORY PROTEIN"/>
    <property type="match status" value="1"/>
</dbReference>
<evidence type="ECO:0000313" key="5">
    <source>
        <dbReference type="EMBL" id="KFF28710.1"/>
    </source>
</evidence>
<dbReference type="Gene3D" id="1.10.10.60">
    <property type="entry name" value="Homeodomain-like"/>
    <property type="match status" value="1"/>
</dbReference>
<gene>
    <name evidence="5" type="ORF">IQ37_10065</name>
</gene>
<dbReference type="GO" id="GO:0043565">
    <property type="term" value="F:sequence-specific DNA binding"/>
    <property type="evidence" value="ECO:0007669"/>
    <property type="project" value="InterPro"/>
</dbReference>